<name>A0ABY5P6D0_9LACT</name>
<evidence type="ECO:0000313" key="5">
    <source>
        <dbReference type="EMBL" id="UUX34281.1"/>
    </source>
</evidence>
<keyword evidence="6" id="KW-1185">Reference proteome</keyword>
<dbReference type="Proteomes" id="UP001315967">
    <property type="component" value="Chromosome"/>
</dbReference>
<dbReference type="PROSITE" id="PS50987">
    <property type="entry name" value="HTH_ARSR_2"/>
    <property type="match status" value="1"/>
</dbReference>
<accession>A0ABY5P6D0</accession>
<dbReference type="PRINTS" id="PR00778">
    <property type="entry name" value="HTHARSR"/>
</dbReference>
<keyword evidence="2" id="KW-0238">DNA-binding</keyword>
<keyword evidence="1" id="KW-0805">Transcription regulation</keyword>
<dbReference type="SUPFAM" id="SSF46785">
    <property type="entry name" value="Winged helix' DNA-binding domain"/>
    <property type="match status" value="1"/>
</dbReference>
<dbReference type="InterPro" id="IPR036388">
    <property type="entry name" value="WH-like_DNA-bd_sf"/>
</dbReference>
<sequence>MNSKLPHDHGNTLEELVQVMPSTEAFNEAASFFNQIGDGTRLKIFWILCHTQECGINLAAIIGMSTAAISHHLKSLKLKKLIQGKRIGKEVYYTKTDTPVANLLHEFIDKYFELVNEIAK</sequence>
<feature type="domain" description="HTH arsR-type" evidence="4">
    <location>
        <begin position="21"/>
        <end position="115"/>
    </location>
</feature>
<evidence type="ECO:0000259" key="4">
    <source>
        <dbReference type="PROSITE" id="PS50987"/>
    </source>
</evidence>
<evidence type="ECO:0000256" key="1">
    <source>
        <dbReference type="ARBA" id="ARBA00023015"/>
    </source>
</evidence>
<evidence type="ECO:0000256" key="3">
    <source>
        <dbReference type="ARBA" id="ARBA00023163"/>
    </source>
</evidence>
<evidence type="ECO:0000256" key="2">
    <source>
        <dbReference type="ARBA" id="ARBA00023125"/>
    </source>
</evidence>
<dbReference type="EMBL" id="CP102453">
    <property type="protein sequence ID" value="UUX34281.1"/>
    <property type="molecule type" value="Genomic_DNA"/>
</dbReference>
<dbReference type="Gene3D" id="1.10.10.10">
    <property type="entry name" value="Winged helix-like DNA-binding domain superfamily/Winged helix DNA-binding domain"/>
    <property type="match status" value="1"/>
</dbReference>
<dbReference type="PANTHER" id="PTHR43132:SF6">
    <property type="entry name" value="HTH-TYPE TRANSCRIPTIONAL REPRESSOR CZRA"/>
    <property type="match status" value="1"/>
</dbReference>
<reference evidence="5 6" key="1">
    <citation type="submission" date="2022-08" db="EMBL/GenBank/DDBJ databases">
        <title>Aerococcaceae sp. nov isolated from spoiled eye mask.</title>
        <authorList>
            <person name="Zhou G."/>
            <person name="Xie X.-B."/>
            <person name="Shi Q.-S."/>
            <person name="Wang Y.-S."/>
            <person name="Wen X."/>
            <person name="Peng H."/>
            <person name="Yang X.-J."/>
            <person name="Tao H.-B."/>
            <person name="Huang X.-M."/>
        </authorList>
    </citation>
    <scope>NUCLEOTIDE SEQUENCE [LARGE SCALE GENOMIC DNA]</scope>
    <source>
        <strain evidence="6">DM20194951</strain>
    </source>
</reference>
<evidence type="ECO:0000313" key="6">
    <source>
        <dbReference type="Proteomes" id="UP001315967"/>
    </source>
</evidence>
<dbReference type="InterPro" id="IPR001845">
    <property type="entry name" value="HTH_ArsR_DNA-bd_dom"/>
</dbReference>
<dbReference type="RefSeq" id="WP_313793784.1">
    <property type="nucleotide sequence ID" value="NZ_CP102453.1"/>
</dbReference>
<dbReference type="SMART" id="SM00418">
    <property type="entry name" value="HTH_ARSR"/>
    <property type="match status" value="1"/>
</dbReference>
<gene>
    <name evidence="5" type="ORF">NRE15_01015</name>
</gene>
<organism evidence="5 6">
    <name type="scientific">Fundicoccus culcitae</name>
    <dbReference type="NCBI Taxonomy" id="2969821"/>
    <lineage>
        <taxon>Bacteria</taxon>
        <taxon>Bacillati</taxon>
        <taxon>Bacillota</taxon>
        <taxon>Bacilli</taxon>
        <taxon>Lactobacillales</taxon>
        <taxon>Aerococcaceae</taxon>
        <taxon>Fundicoccus</taxon>
    </lineage>
</organism>
<protein>
    <submittedName>
        <fullName evidence="5">Metalloregulator ArsR/SmtB family transcription factor</fullName>
    </submittedName>
</protein>
<dbReference type="Pfam" id="PF01022">
    <property type="entry name" value="HTH_5"/>
    <property type="match status" value="1"/>
</dbReference>
<dbReference type="PANTHER" id="PTHR43132">
    <property type="entry name" value="ARSENICAL RESISTANCE OPERON REPRESSOR ARSR-RELATED"/>
    <property type="match status" value="1"/>
</dbReference>
<dbReference type="NCBIfam" id="NF033788">
    <property type="entry name" value="HTH_metalloreg"/>
    <property type="match status" value="1"/>
</dbReference>
<keyword evidence="3" id="KW-0804">Transcription</keyword>
<dbReference type="InterPro" id="IPR036390">
    <property type="entry name" value="WH_DNA-bd_sf"/>
</dbReference>
<dbReference type="InterPro" id="IPR051011">
    <property type="entry name" value="Metal_resp_trans_reg"/>
</dbReference>
<proteinExistence type="predicted"/>